<comment type="catalytic activity">
    <reaction evidence="12">
        <text>ssDNA + n NTP = ssDNA/pppN(pN)n-1 hybrid + (n-1) diphosphate.</text>
        <dbReference type="EC" id="2.7.7.101"/>
    </reaction>
</comment>
<reference evidence="16" key="1">
    <citation type="journal article" date="2021" name="mSystems">
        <title>Bacteria and Archaea Synergistically Convert Glycine Betaine to Biogenic Methane in the Formosa Cold Seep of the South China Sea.</title>
        <authorList>
            <person name="Li L."/>
            <person name="Zhang W."/>
            <person name="Zhang S."/>
            <person name="Song L."/>
            <person name="Sun Q."/>
            <person name="Zhang H."/>
            <person name="Xiang H."/>
            <person name="Dong X."/>
        </authorList>
    </citation>
    <scope>NUCLEOTIDE SEQUENCE</scope>
    <source>
        <strain evidence="16">ZWT</strain>
    </source>
</reference>
<dbReference type="GO" id="GO:1990077">
    <property type="term" value="C:primosome complex"/>
    <property type="evidence" value="ECO:0007669"/>
    <property type="project" value="UniProtKB-KW"/>
</dbReference>
<dbReference type="FunFam" id="3.40.1360.10:FF:000002">
    <property type="entry name" value="DNA primase"/>
    <property type="match status" value="1"/>
</dbReference>
<evidence type="ECO:0000256" key="5">
    <source>
        <dbReference type="ARBA" id="ARBA00022705"/>
    </source>
</evidence>
<comment type="domain">
    <text evidence="12">Contains an N-terminal zinc-binding domain, a central core domain that contains the primase activity, and a C-terminal DnaB-binding domain.</text>
</comment>
<dbReference type="GO" id="GO:0008270">
    <property type="term" value="F:zinc ion binding"/>
    <property type="evidence" value="ECO:0007669"/>
    <property type="project" value="UniProtKB-UniRule"/>
</dbReference>
<dbReference type="InterPro" id="IPR030846">
    <property type="entry name" value="DnaG_bac"/>
</dbReference>
<evidence type="ECO:0000313" key="16">
    <source>
        <dbReference type="EMBL" id="MCM1990807.1"/>
    </source>
</evidence>
<dbReference type="Pfam" id="PF13155">
    <property type="entry name" value="Toprim_2"/>
    <property type="match status" value="1"/>
</dbReference>
<dbReference type="SUPFAM" id="SSF56731">
    <property type="entry name" value="DNA primase core"/>
    <property type="match status" value="1"/>
</dbReference>
<dbReference type="InterPro" id="IPR034151">
    <property type="entry name" value="TOPRIM_DnaG_bac"/>
</dbReference>
<keyword evidence="7 12" id="KW-0863">Zinc-finger</keyword>
<gene>
    <name evidence="12" type="primary">dnaG</name>
    <name evidence="16" type="ORF">KDK92_13835</name>
</gene>
<dbReference type="Proteomes" id="UP001056429">
    <property type="component" value="Unassembled WGS sequence"/>
</dbReference>
<evidence type="ECO:0000256" key="10">
    <source>
        <dbReference type="ARBA" id="ARBA00023125"/>
    </source>
</evidence>
<name>A0A9J6P2H8_9CLOT</name>
<dbReference type="EC" id="2.7.7.101" evidence="12"/>
<dbReference type="Gene3D" id="3.90.580.10">
    <property type="entry name" value="Zinc finger, CHC2-type domain"/>
    <property type="match status" value="1"/>
</dbReference>
<sequence>MISEDIILRIKEENDIVDVISDDVKLQRGGTNYKGLCPFHGEKTPSFTVSREKQIYKCFGCGEAGNVITYIMKTKNRSFPEACNYLADRVGIEIKEFRKDKDVNYEKKKRLYKLNTEAARLFYYNLRKNTNAQKYFINRGINEKTLKKFGLGFSNDSWNNLLNAMKGKGFSELDLLEAGLISKSEKGTYYDKFRNRIIFPVFDVKGNVIGFGGRVLDDSLPKYLNSPETLLFKKGTNLYGLNFAIKGKAIRERKIVIVEGYMDFLSIQQSGITNVAASLGTAFTTEQAKLLKRYVDVVILCFDSDEAGKKAAARSIEILKEIGFEIKILRIPDGKDPDEFLIKHSTEEFQLLLDNAWSLIEYRIIMEGDKYNLKTQDGKLKFLKATAKILSKASPIEQEIYVKKISHKTGISEQRFYDEINNVLRFENKNKNIRNENGKNSQNLYLEPAYLKAEKSLINLMLKKEFYYEIMEKINKEEFNVDIHISLIELLDELHENNIENKVEYIEGKTENVDVISELIRINEIDIEMVDDERKVFIENCIKEIKQHNFIERKNKLIEELKESEKNGDIDKCIKIAMEIRGIDELI</sequence>
<comment type="similarity">
    <text evidence="12 13">Belongs to the DnaG primase family.</text>
</comment>
<dbReference type="GO" id="GO:0000428">
    <property type="term" value="C:DNA-directed RNA polymerase complex"/>
    <property type="evidence" value="ECO:0007669"/>
    <property type="project" value="UniProtKB-KW"/>
</dbReference>
<evidence type="ECO:0000256" key="7">
    <source>
        <dbReference type="ARBA" id="ARBA00022771"/>
    </source>
</evidence>
<dbReference type="Gene3D" id="3.40.1360.10">
    <property type="match status" value="1"/>
</dbReference>
<dbReference type="FunFam" id="3.90.580.10:FF:000001">
    <property type="entry name" value="DNA primase"/>
    <property type="match status" value="1"/>
</dbReference>
<dbReference type="InterPro" id="IPR006295">
    <property type="entry name" value="DNA_primase_DnaG"/>
</dbReference>
<keyword evidence="1 12" id="KW-0240">DNA-directed RNA polymerase</keyword>
<dbReference type="Pfam" id="PF10410">
    <property type="entry name" value="DnaB_bind"/>
    <property type="match status" value="1"/>
</dbReference>
<evidence type="ECO:0000256" key="8">
    <source>
        <dbReference type="ARBA" id="ARBA00022833"/>
    </source>
</evidence>
<proteinExistence type="inferred from homology"/>
<comment type="function">
    <text evidence="12 13">RNA polymerase that catalyzes the synthesis of short RNA molecules used as primers for DNA polymerase during DNA replication.</text>
</comment>
<dbReference type="InterPro" id="IPR019475">
    <property type="entry name" value="DNA_primase_DnaB-bd"/>
</dbReference>
<keyword evidence="6 12" id="KW-0479">Metal-binding</keyword>
<dbReference type="FunFam" id="3.90.980.10:FF:000001">
    <property type="entry name" value="DNA primase"/>
    <property type="match status" value="1"/>
</dbReference>
<dbReference type="SUPFAM" id="SSF57783">
    <property type="entry name" value="Zinc beta-ribbon"/>
    <property type="match status" value="1"/>
</dbReference>
<dbReference type="SMART" id="SM00493">
    <property type="entry name" value="TOPRIM"/>
    <property type="match status" value="1"/>
</dbReference>
<dbReference type="Gene3D" id="3.90.980.10">
    <property type="entry name" value="DNA primase, catalytic core, N-terminal domain"/>
    <property type="match status" value="1"/>
</dbReference>
<evidence type="ECO:0000256" key="14">
    <source>
        <dbReference type="PIRSR" id="PIRSR002811-1"/>
    </source>
</evidence>
<evidence type="ECO:0000256" key="13">
    <source>
        <dbReference type="PIRNR" id="PIRNR002811"/>
    </source>
</evidence>
<evidence type="ECO:0000259" key="15">
    <source>
        <dbReference type="PROSITE" id="PS50880"/>
    </source>
</evidence>
<dbReference type="Pfam" id="PF01807">
    <property type="entry name" value="Zn_ribbon_DnaG"/>
    <property type="match status" value="1"/>
</dbReference>
<keyword evidence="5 12" id="KW-0235">DNA replication</keyword>
<evidence type="ECO:0000256" key="3">
    <source>
        <dbReference type="ARBA" id="ARBA00022679"/>
    </source>
</evidence>
<evidence type="ECO:0000256" key="4">
    <source>
        <dbReference type="ARBA" id="ARBA00022695"/>
    </source>
</evidence>
<evidence type="ECO:0000256" key="9">
    <source>
        <dbReference type="ARBA" id="ARBA00022842"/>
    </source>
</evidence>
<dbReference type="InterPro" id="IPR037068">
    <property type="entry name" value="DNA_primase_core_N_sf"/>
</dbReference>
<keyword evidence="4 12" id="KW-0548">Nucleotidyltransferase</keyword>
<dbReference type="PIRSF" id="PIRSF002811">
    <property type="entry name" value="DnaG"/>
    <property type="match status" value="1"/>
</dbReference>
<comment type="cofactor">
    <cofactor evidence="12 13 14">
        <name>Zn(2+)</name>
        <dbReference type="ChEBI" id="CHEBI:29105"/>
    </cofactor>
    <text evidence="12 13 14">Binds 1 zinc ion per monomer.</text>
</comment>
<dbReference type="GO" id="GO:0005737">
    <property type="term" value="C:cytoplasm"/>
    <property type="evidence" value="ECO:0007669"/>
    <property type="project" value="TreeGrafter"/>
</dbReference>
<evidence type="ECO:0000256" key="11">
    <source>
        <dbReference type="ARBA" id="ARBA00023163"/>
    </source>
</evidence>
<dbReference type="InterPro" id="IPR036977">
    <property type="entry name" value="DNA_primase_Znf_CHC2"/>
</dbReference>
<dbReference type="GO" id="GO:0003899">
    <property type="term" value="F:DNA-directed RNA polymerase activity"/>
    <property type="evidence" value="ECO:0007669"/>
    <property type="project" value="UniProtKB-UniRule"/>
</dbReference>
<dbReference type="AlphaFoldDB" id="A0A9J6P2H8"/>
<dbReference type="PANTHER" id="PTHR30313">
    <property type="entry name" value="DNA PRIMASE"/>
    <property type="match status" value="1"/>
</dbReference>
<keyword evidence="3 12" id="KW-0808">Transferase</keyword>
<evidence type="ECO:0000256" key="2">
    <source>
        <dbReference type="ARBA" id="ARBA00022515"/>
    </source>
</evidence>
<keyword evidence="17" id="KW-1185">Reference proteome</keyword>
<dbReference type="Gene3D" id="1.10.860.10">
    <property type="entry name" value="DNAb Helicase, Chain A"/>
    <property type="match status" value="1"/>
</dbReference>
<dbReference type="InterPro" id="IPR050219">
    <property type="entry name" value="DnaG_primase"/>
</dbReference>
<keyword evidence="9" id="KW-0460">Magnesium</keyword>
<dbReference type="GO" id="GO:0003677">
    <property type="term" value="F:DNA binding"/>
    <property type="evidence" value="ECO:0007669"/>
    <property type="project" value="UniProtKB-KW"/>
</dbReference>
<dbReference type="InterPro" id="IPR013264">
    <property type="entry name" value="DNAG_N"/>
</dbReference>
<evidence type="ECO:0000313" key="17">
    <source>
        <dbReference type="Proteomes" id="UP001056429"/>
    </source>
</evidence>
<feature type="domain" description="Toprim" evidence="15">
    <location>
        <begin position="253"/>
        <end position="334"/>
    </location>
</feature>
<comment type="caution">
    <text evidence="16">The sequence shown here is derived from an EMBL/GenBank/DDBJ whole genome shotgun (WGS) entry which is preliminary data.</text>
</comment>
<dbReference type="PROSITE" id="PS50880">
    <property type="entry name" value="TOPRIM"/>
    <property type="match status" value="1"/>
</dbReference>
<dbReference type="SMART" id="SM00400">
    <property type="entry name" value="ZnF_CHCC"/>
    <property type="match status" value="1"/>
</dbReference>
<dbReference type="HAMAP" id="MF_00974">
    <property type="entry name" value="DNA_primase_DnaG"/>
    <property type="match status" value="1"/>
</dbReference>
<dbReference type="InterPro" id="IPR016136">
    <property type="entry name" value="DNA_helicase_N/primase_C"/>
</dbReference>
<reference evidence="16" key="2">
    <citation type="submission" date="2021-04" db="EMBL/GenBank/DDBJ databases">
        <authorList>
            <person name="Dong X."/>
        </authorList>
    </citation>
    <scope>NUCLEOTIDE SEQUENCE</scope>
    <source>
        <strain evidence="16">ZWT</strain>
    </source>
</reference>
<comment type="subunit">
    <text evidence="12">Monomer. Interacts with DnaB.</text>
</comment>
<dbReference type="PANTHER" id="PTHR30313:SF2">
    <property type="entry name" value="DNA PRIMASE"/>
    <property type="match status" value="1"/>
</dbReference>
<dbReference type="CDD" id="cd03364">
    <property type="entry name" value="TOPRIM_DnaG_primases"/>
    <property type="match status" value="1"/>
</dbReference>
<evidence type="ECO:0000256" key="1">
    <source>
        <dbReference type="ARBA" id="ARBA00022478"/>
    </source>
</evidence>
<keyword evidence="10 12" id="KW-0238">DNA-binding</keyword>
<keyword evidence="8 12" id="KW-0862">Zinc</keyword>
<dbReference type="NCBIfam" id="TIGR01391">
    <property type="entry name" value="dnaG"/>
    <property type="match status" value="1"/>
</dbReference>
<evidence type="ECO:0000256" key="12">
    <source>
        <dbReference type="HAMAP-Rule" id="MF_00974"/>
    </source>
</evidence>
<evidence type="ECO:0000256" key="6">
    <source>
        <dbReference type="ARBA" id="ARBA00022723"/>
    </source>
</evidence>
<dbReference type="InterPro" id="IPR002694">
    <property type="entry name" value="Znf_CHC2"/>
</dbReference>
<organism evidence="16 17">
    <name type="scientific">Oceanirhabdus seepicola</name>
    <dbReference type="NCBI Taxonomy" id="2828781"/>
    <lineage>
        <taxon>Bacteria</taxon>
        <taxon>Bacillati</taxon>
        <taxon>Bacillota</taxon>
        <taxon>Clostridia</taxon>
        <taxon>Eubacteriales</taxon>
        <taxon>Clostridiaceae</taxon>
        <taxon>Oceanirhabdus</taxon>
    </lineage>
</organism>
<dbReference type="InterPro" id="IPR006171">
    <property type="entry name" value="TOPRIM_dom"/>
</dbReference>
<dbReference type="GO" id="GO:0006269">
    <property type="term" value="P:DNA replication, synthesis of primer"/>
    <property type="evidence" value="ECO:0007669"/>
    <property type="project" value="UniProtKB-UniRule"/>
</dbReference>
<dbReference type="Pfam" id="PF08275">
    <property type="entry name" value="DNAG_N"/>
    <property type="match status" value="1"/>
</dbReference>
<keyword evidence="2 12" id="KW-0639">Primosome</keyword>
<accession>A0A9J6P2H8</accession>
<keyword evidence="11 12" id="KW-0804">Transcription</keyword>
<dbReference type="EMBL" id="JAGSOJ010000002">
    <property type="protein sequence ID" value="MCM1990807.1"/>
    <property type="molecule type" value="Genomic_DNA"/>
</dbReference>
<protein>
    <recommendedName>
        <fullName evidence="12 13">DNA primase</fullName>
        <ecNumber evidence="12">2.7.7.101</ecNumber>
    </recommendedName>
</protein>
<feature type="zinc finger region" description="CHC2-type" evidence="12 14">
    <location>
        <begin position="37"/>
        <end position="61"/>
    </location>
</feature>